<evidence type="ECO:0000313" key="3">
    <source>
        <dbReference type="Proteomes" id="UP000295515"/>
    </source>
</evidence>
<dbReference type="GeneID" id="98916888"/>
<gene>
    <name evidence="2" type="ORF">EDD60_13915</name>
</gene>
<proteinExistence type="predicted"/>
<keyword evidence="1" id="KW-1133">Transmembrane helix</keyword>
<feature type="transmembrane region" description="Helical" evidence="1">
    <location>
        <begin position="87"/>
        <end position="105"/>
    </location>
</feature>
<feature type="transmembrane region" description="Helical" evidence="1">
    <location>
        <begin position="136"/>
        <end position="157"/>
    </location>
</feature>
<comment type="caution">
    <text evidence="2">The sequence shown here is derived from an EMBL/GenBank/DDBJ whole genome shotgun (WGS) entry which is preliminary data.</text>
</comment>
<organism evidence="2 3">
    <name type="scientific">Longibaculum muris</name>
    <dbReference type="NCBI Taxonomy" id="1796628"/>
    <lineage>
        <taxon>Bacteria</taxon>
        <taxon>Bacillati</taxon>
        <taxon>Bacillota</taxon>
        <taxon>Erysipelotrichia</taxon>
        <taxon>Erysipelotrichales</taxon>
        <taxon>Coprobacillaceae</taxon>
        <taxon>Longibaculum</taxon>
    </lineage>
</organism>
<evidence type="ECO:0000256" key="1">
    <source>
        <dbReference type="SAM" id="Phobius"/>
    </source>
</evidence>
<feature type="transmembrane region" description="Helical" evidence="1">
    <location>
        <begin position="37"/>
        <end position="57"/>
    </location>
</feature>
<keyword evidence="1" id="KW-0812">Transmembrane</keyword>
<reference evidence="2 3" key="1">
    <citation type="submission" date="2019-03" db="EMBL/GenBank/DDBJ databases">
        <title>Genomic Encyclopedia of Type Strains, Phase IV (KMG-IV): sequencing the most valuable type-strain genomes for metagenomic binning, comparative biology and taxonomic classification.</title>
        <authorList>
            <person name="Goeker M."/>
        </authorList>
    </citation>
    <scope>NUCLEOTIDE SEQUENCE [LARGE SCALE GENOMIC DNA]</scope>
    <source>
        <strain evidence="2 3">DSM 29487</strain>
    </source>
</reference>
<dbReference type="RefSeq" id="WP_066444177.1">
    <property type="nucleotide sequence ID" value="NZ_CAUWFI010000001.1"/>
</dbReference>
<dbReference type="Proteomes" id="UP000295515">
    <property type="component" value="Unassembled WGS sequence"/>
</dbReference>
<sequence length="158" mass="17319">MSFQEKFKAYQERQEAKKYFRSNNDQFLDSSQWVKTIVGGLLAAIACGIILGVVITALHITSSLFYLICGYVVAMAVTKIANVHSNQVAIVSVVLTFVCFVVGEMTMMYLPIYEMGIGIGGLGIINLIVISVKSLFFGDLFTIIIAVLGLFIAYEVAK</sequence>
<keyword evidence="1" id="KW-0472">Membrane</keyword>
<evidence type="ECO:0000313" key="2">
    <source>
        <dbReference type="EMBL" id="TCV90956.1"/>
    </source>
</evidence>
<keyword evidence="3" id="KW-1185">Reference proteome</keyword>
<feature type="transmembrane region" description="Helical" evidence="1">
    <location>
        <begin position="112"/>
        <end position="130"/>
    </location>
</feature>
<dbReference type="EMBL" id="SMCQ01000039">
    <property type="protein sequence ID" value="TCV90956.1"/>
    <property type="molecule type" value="Genomic_DNA"/>
</dbReference>
<protein>
    <submittedName>
        <fullName evidence="2">Uncharacterized protein</fullName>
    </submittedName>
</protein>
<name>A0A4R3YFP1_9FIRM</name>
<dbReference type="AlphaFoldDB" id="A0A4R3YFP1"/>
<accession>A0A4R3YFP1</accession>